<dbReference type="GeneID" id="28724876"/>
<keyword evidence="3" id="KW-1185">Reference proteome</keyword>
<evidence type="ECO:0000259" key="1">
    <source>
        <dbReference type="PROSITE" id="PS50263"/>
    </source>
</evidence>
<dbReference type="OrthoDB" id="201515at2759"/>
<dbReference type="InterPro" id="IPR003010">
    <property type="entry name" value="C-N_Hydrolase"/>
</dbReference>
<dbReference type="Gene3D" id="3.60.110.10">
    <property type="entry name" value="Carbon-nitrogen hydrolase"/>
    <property type="match status" value="1"/>
</dbReference>
<evidence type="ECO:0000313" key="3">
    <source>
        <dbReference type="Proteomes" id="UP000243052"/>
    </source>
</evidence>
<dbReference type="SUPFAM" id="SSF56317">
    <property type="entry name" value="Carbon-nitrogen hydrolase"/>
    <property type="match status" value="1"/>
</dbReference>
<name>A0A0X8HU99_9SACH</name>
<dbReference type="Proteomes" id="UP000243052">
    <property type="component" value="Chromosome vi"/>
</dbReference>
<dbReference type="CDD" id="cd07566">
    <property type="entry name" value="ScNTA1_like"/>
    <property type="match status" value="1"/>
</dbReference>
<dbReference type="GO" id="GO:0030163">
    <property type="term" value="P:protein catabolic process"/>
    <property type="evidence" value="ECO:0007669"/>
    <property type="project" value="TreeGrafter"/>
</dbReference>
<dbReference type="GO" id="GO:0008418">
    <property type="term" value="F:protein-N-terminal asparagine amidohydrolase activity"/>
    <property type="evidence" value="ECO:0007669"/>
    <property type="project" value="InterPro"/>
</dbReference>
<dbReference type="Pfam" id="PF00795">
    <property type="entry name" value="CN_hydrolase"/>
    <property type="match status" value="1"/>
</dbReference>
<dbReference type="PANTHER" id="PTHR11750">
    <property type="entry name" value="PROTEIN N-TERMINAL AMIDASE"/>
    <property type="match status" value="1"/>
</dbReference>
<dbReference type="AlphaFoldDB" id="A0A0X8HU99"/>
<dbReference type="STRING" id="45286.A0A0X8HU99"/>
<dbReference type="EMBL" id="CP014246">
    <property type="protein sequence ID" value="AMD21582.1"/>
    <property type="molecule type" value="Genomic_DNA"/>
</dbReference>
<dbReference type="RefSeq" id="XP_017988578.1">
    <property type="nucleotide sequence ID" value="XM_018133296.1"/>
</dbReference>
<protein>
    <submittedName>
        <fullName evidence="2">HFL274Wp</fullName>
    </submittedName>
</protein>
<reference evidence="2 3" key="1">
    <citation type="submission" date="2016-01" db="EMBL/GenBank/DDBJ databases">
        <title>Genome sequence of the yeast Holleya sinecauda.</title>
        <authorList>
            <person name="Dietrich F.S."/>
        </authorList>
    </citation>
    <scope>NUCLEOTIDE SEQUENCE [LARGE SCALE GENOMIC DNA]</scope>
    <source>
        <strain evidence="2 3">ATCC 58844</strain>
    </source>
</reference>
<evidence type="ECO:0000313" key="2">
    <source>
        <dbReference type="EMBL" id="AMD21582.1"/>
    </source>
</evidence>
<sequence length="413" mass="46721">MLQRLKVALRIAVVQLNSLIGHTNETITRLGTMIQRVKTDLLEGKIQKPDLIVFPEFALTGYSFKNRGHILPHATLYNEGPAYQLATDLSKSLGCITIIGYPEREEPSEKSRLFNSALVVGSNGEVIFNYRKSFLYDTDENWGCCENPKGFQQFPLTFARKGRDDQGNLHDVTIKTSIGICMDLSPYRFEAPFNDFEFASFNIDEKTELIVCPMAWLHSSSVTNFTSDPVKQRQAISESLKAHGIPQVGLVGDFQFDLQENSQPTPRKGCDDPSIDPKYVDLHKPDMTNINYWLLRFLPFLALKQRHMWFYEKVRFQIQKMLAGGKSYIGAVKDAPWAFKDRNAVLVIANRCGIEDGDTIFCGSSGIYKFNGKYSEKEEALDSLNNSVELLGNIGKGKEGMLLKNVEFEIVRE</sequence>
<feature type="domain" description="CN hydrolase" evidence="1">
    <location>
        <begin position="9"/>
        <end position="408"/>
    </location>
</feature>
<dbReference type="PROSITE" id="PS50263">
    <property type="entry name" value="CN_HYDROLASE"/>
    <property type="match status" value="1"/>
</dbReference>
<dbReference type="GO" id="GO:0070773">
    <property type="term" value="F:protein-N-terminal glutamine amidohydrolase activity"/>
    <property type="evidence" value="ECO:0007669"/>
    <property type="project" value="InterPro"/>
</dbReference>
<dbReference type="PANTHER" id="PTHR11750:SF26">
    <property type="entry name" value="PROTEIN N-TERMINAL AMIDASE"/>
    <property type="match status" value="1"/>
</dbReference>
<accession>A0A0X8HU99</accession>
<organism evidence="2 3">
    <name type="scientific">Eremothecium sinecaudum</name>
    <dbReference type="NCBI Taxonomy" id="45286"/>
    <lineage>
        <taxon>Eukaryota</taxon>
        <taxon>Fungi</taxon>
        <taxon>Dikarya</taxon>
        <taxon>Ascomycota</taxon>
        <taxon>Saccharomycotina</taxon>
        <taxon>Saccharomycetes</taxon>
        <taxon>Saccharomycetales</taxon>
        <taxon>Saccharomycetaceae</taxon>
        <taxon>Eremothecium</taxon>
    </lineage>
</organism>
<gene>
    <name evidence="2" type="ORF">AW171_hschr63541</name>
</gene>
<dbReference type="InterPro" id="IPR039703">
    <property type="entry name" value="Nta1"/>
</dbReference>
<proteinExistence type="predicted"/>
<dbReference type="InterPro" id="IPR036526">
    <property type="entry name" value="C-N_Hydrolase_sf"/>
</dbReference>